<reference evidence="1 2" key="1">
    <citation type="submission" date="2023-12" db="EMBL/GenBank/DDBJ databases">
        <title>A high-quality genome assembly for Dillenia turbinata (Dilleniales).</title>
        <authorList>
            <person name="Chanderbali A."/>
        </authorList>
    </citation>
    <scope>NUCLEOTIDE SEQUENCE [LARGE SCALE GENOMIC DNA]</scope>
    <source>
        <strain evidence="1">LSX21</strain>
        <tissue evidence="1">Leaf</tissue>
    </source>
</reference>
<evidence type="ECO:0000313" key="2">
    <source>
        <dbReference type="Proteomes" id="UP001370490"/>
    </source>
</evidence>
<keyword evidence="2" id="KW-1185">Reference proteome</keyword>
<dbReference type="AlphaFoldDB" id="A0AAN8YYL6"/>
<proteinExistence type="predicted"/>
<sequence>MSMGMLKAHMAKGESNMSSGMLRWTFGLMLVFHGLCASNLMLQMLKFSDLYTTNSCNGFYYDGLMPNSYSKPTLWTED</sequence>
<comment type="caution">
    <text evidence="1">The sequence shown here is derived from an EMBL/GenBank/DDBJ whole genome shotgun (WGS) entry which is preliminary data.</text>
</comment>
<organism evidence="1 2">
    <name type="scientific">Dillenia turbinata</name>
    <dbReference type="NCBI Taxonomy" id="194707"/>
    <lineage>
        <taxon>Eukaryota</taxon>
        <taxon>Viridiplantae</taxon>
        <taxon>Streptophyta</taxon>
        <taxon>Embryophyta</taxon>
        <taxon>Tracheophyta</taxon>
        <taxon>Spermatophyta</taxon>
        <taxon>Magnoliopsida</taxon>
        <taxon>eudicotyledons</taxon>
        <taxon>Gunneridae</taxon>
        <taxon>Pentapetalae</taxon>
        <taxon>Dilleniales</taxon>
        <taxon>Dilleniaceae</taxon>
        <taxon>Dillenia</taxon>
    </lineage>
</organism>
<name>A0AAN8YYL6_9MAGN</name>
<accession>A0AAN8YYL6</accession>
<dbReference type="EMBL" id="JBAMMX010000026">
    <property type="protein sequence ID" value="KAK6914328.1"/>
    <property type="molecule type" value="Genomic_DNA"/>
</dbReference>
<dbReference type="Proteomes" id="UP001370490">
    <property type="component" value="Unassembled WGS sequence"/>
</dbReference>
<gene>
    <name evidence="1" type="ORF">RJ641_021649</name>
</gene>
<evidence type="ECO:0000313" key="1">
    <source>
        <dbReference type="EMBL" id="KAK6914328.1"/>
    </source>
</evidence>
<protein>
    <submittedName>
        <fullName evidence="1">Uncharacterized protein</fullName>
    </submittedName>
</protein>